<dbReference type="Proteomes" id="UP001215398">
    <property type="component" value="Unassembled WGS sequence"/>
</dbReference>
<dbReference type="EMBL" id="JAQPYS010000062">
    <property type="protein sequence ID" value="MDC7137009.1"/>
    <property type="molecule type" value="Genomic_DNA"/>
</dbReference>
<dbReference type="Pfam" id="PF14606">
    <property type="entry name" value="Lipase_GDSL_3"/>
    <property type="match status" value="1"/>
</dbReference>
<evidence type="ECO:0000259" key="2">
    <source>
        <dbReference type="Pfam" id="PF14606"/>
    </source>
</evidence>
<keyword evidence="4" id="KW-0378">Hydrolase</keyword>
<evidence type="ECO:0000256" key="1">
    <source>
        <dbReference type="SAM" id="SignalP"/>
    </source>
</evidence>
<protein>
    <submittedName>
        <fullName evidence="4">SGNH/GDSL hydrolase family protein</fullName>
    </submittedName>
</protein>
<evidence type="ECO:0000313" key="5">
    <source>
        <dbReference type="Proteomes" id="UP001215398"/>
    </source>
</evidence>
<dbReference type="Gene3D" id="2.60.120.260">
    <property type="entry name" value="Galactose-binding domain-like"/>
    <property type="match status" value="1"/>
</dbReference>
<comment type="caution">
    <text evidence="4">The sequence shown here is derived from an EMBL/GenBank/DDBJ whole genome shotgun (WGS) entry which is preliminary data.</text>
</comment>
<dbReference type="SUPFAM" id="SSF52266">
    <property type="entry name" value="SGNH hydrolase"/>
    <property type="match status" value="1"/>
</dbReference>
<feature type="domain" description="SGNH hydrolase-type esterase N-terminal" evidence="3">
    <location>
        <begin position="22"/>
        <end position="164"/>
    </location>
</feature>
<accession>A0ABT5H912</accession>
<dbReference type="InterPro" id="IPR032740">
    <property type="entry name" value="GxDLY"/>
</dbReference>
<dbReference type="InterPro" id="IPR036514">
    <property type="entry name" value="SGNH_hydro_sf"/>
</dbReference>
<feature type="domain" description="SGNH hydrolase-type esterase" evidence="2">
    <location>
        <begin position="175"/>
        <end position="352"/>
    </location>
</feature>
<proteinExistence type="predicted"/>
<feature type="signal peptide" evidence="1">
    <location>
        <begin position="1"/>
        <end position="19"/>
    </location>
</feature>
<sequence length="356" mass="40650">MIKQILIGLLLCTHMTGYAQMVYHDASQFPLLGKAVQRTEMRYNRLPDSLKNISRSPLWNLSKNSAGMAIRFRSNSTRIAVKWENIFNNHMNHMTDVGTKGLDLYCWESNEQWRFVNSARPTGKMNQAIIISNMQPKEKEYMLYLPLYDGLVSLSIGVDSSATINQPLIDYPVRKKPVVFYGTSILQGGCASRPGMAHTNIISRRLNRECINLGFSGNALLDLEVAKVISEVDASVFVLDFVPNASVEQMKERMETFYRIIRSKHPDTPVIFIEDPNFTHTLYDERIAKEVQRKNDTLKEIFNRLKKENEKNIIFISSKNMLGEDGEATVDGIHFTDLGMMRYADLVCPIIKKAIK</sequence>
<dbReference type="Pfam" id="PF14607">
    <property type="entry name" value="GxDLY"/>
    <property type="match status" value="1"/>
</dbReference>
<reference evidence="4 5" key="1">
    <citation type="submission" date="2023-01" db="EMBL/GenBank/DDBJ databases">
        <title>Exploring GABA producing Bacteroides strains toward improving mental health.</title>
        <authorList>
            <person name="Yousuf B."/>
            <person name="Bouhlel N.E."/>
            <person name="Mottawea W."/>
            <person name="Hammami R."/>
        </authorList>
    </citation>
    <scope>NUCLEOTIDE SEQUENCE [LARGE SCALE GENOMIC DNA]</scope>
    <source>
        <strain evidence="4 5">UO.H1054</strain>
    </source>
</reference>
<evidence type="ECO:0000259" key="3">
    <source>
        <dbReference type="Pfam" id="PF14607"/>
    </source>
</evidence>
<dbReference type="InterPro" id="IPR013830">
    <property type="entry name" value="SGNH_hydro"/>
</dbReference>
<dbReference type="CDD" id="cd01844">
    <property type="entry name" value="SGNH_hydrolase_like_6"/>
    <property type="match status" value="1"/>
</dbReference>
<evidence type="ECO:0000313" key="4">
    <source>
        <dbReference type="EMBL" id="MDC7137009.1"/>
    </source>
</evidence>
<feature type="chain" id="PRO_5046743307" evidence="1">
    <location>
        <begin position="20"/>
        <end position="356"/>
    </location>
</feature>
<keyword evidence="1" id="KW-0732">Signal</keyword>
<gene>
    <name evidence="4" type="ORF">PQG98_11785</name>
</gene>
<keyword evidence="5" id="KW-1185">Reference proteome</keyword>
<organism evidence="4 5">
    <name type="scientific">Bacteroides zhangwenhongii</name>
    <dbReference type="NCBI Taxonomy" id="2650157"/>
    <lineage>
        <taxon>Bacteria</taxon>
        <taxon>Pseudomonadati</taxon>
        <taxon>Bacteroidota</taxon>
        <taxon>Bacteroidia</taxon>
        <taxon>Bacteroidales</taxon>
        <taxon>Bacteroidaceae</taxon>
        <taxon>Bacteroides</taxon>
    </lineage>
</organism>
<dbReference type="RefSeq" id="WP_272720543.1">
    <property type="nucleotide sequence ID" value="NZ_JAQPYS010000062.1"/>
</dbReference>
<name>A0ABT5H912_9BACE</name>
<dbReference type="Gene3D" id="3.40.50.1110">
    <property type="entry name" value="SGNH hydrolase"/>
    <property type="match status" value="1"/>
</dbReference>
<dbReference type="GO" id="GO:0016787">
    <property type="term" value="F:hydrolase activity"/>
    <property type="evidence" value="ECO:0007669"/>
    <property type="project" value="UniProtKB-KW"/>
</dbReference>